<keyword evidence="4" id="KW-1185">Reference proteome</keyword>
<protein>
    <submittedName>
        <fullName evidence="3">Uncharacterized protein</fullName>
    </submittedName>
</protein>
<dbReference type="SUPFAM" id="SSF53300">
    <property type="entry name" value="vWA-like"/>
    <property type="match status" value="1"/>
</dbReference>
<dbReference type="InterPro" id="IPR058580">
    <property type="entry name" value="DUF2828"/>
</dbReference>
<dbReference type="Pfam" id="PF11443">
    <property type="entry name" value="DUF2828"/>
    <property type="match status" value="2"/>
</dbReference>
<name>A0A1Y1XBW4_9FUNG</name>
<organism evidence="3 4">
    <name type="scientific">Anaeromyces robustus</name>
    <dbReference type="NCBI Taxonomy" id="1754192"/>
    <lineage>
        <taxon>Eukaryota</taxon>
        <taxon>Fungi</taxon>
        <taxon>Fungi incertae sedis</taxon>
        <taxon>Chytridiomycota</taxon>
        <taxon>Chytridiomycota incertae sedis</taxon>
        <taxon>Neocallimastigomycetes</taxon>
        <taxon>Neocallimastigales</taxon>
        <taxon>Neocallimastigaceae</taxon>
        <taxon>Anaeromyces</taxon>
    </lineage>
</organism>
<dbReference type="PIRSF" id="PIRSF015417">
    <property type="entry name" value="T31B5_30_vWA"/>
    <property type="match status" value="1"/>
</dbReference>
<dbReference type="PANTHER" id="PTHR31373:SF27">
    <property type="entry name" value="TROVE DOMAIN-CONTAINING PROTEIN"/>
    <property type="match status" value="1"/>
</dbReference>
<evidence type="ECO:0000313" key="3">
    <source>
        <dbReference type="EMBL" id="ORX83227.1"/>
    </source>
</evidence>
<dbReference type="InterPro" id="IPR011205">
    <property type="entry name" value="UCP015417_vWA"/>
</dbReference>
<feature type="domain" description="DUF2828" evidence="1">
    <location>
        <begin position="118"/>
        <end position="279"/>
    </location>
</feature>
<reference evidence="3 4" key="2">
    <citation type="submission" date="2016-08" db="EMBL/GenBank/DDBJ databases">
        <title>Pervasive Adenine N6-methylation of Active Genes in Fungi.</title>
        <authorList>
            <consortium name="DOE Joint Genome Institute"/>
            <person name="Mondo S.J."/>
            <person name="Dannebaum R.O."/>
            <person name="Kuo R.C."/>
            <person name="Labutti K."/>
            <person name="Haridas S."/>
            <person name="Kuo A."/>
            <person name="Salamov A."/>
            <person name="Ahrendt S.R."/>
            <person name="Lipzen A."/>
            <person name="Sullivan W."/>
            <person name="Andreopoulos W.B."/>
            <person name="Clum A."/>
            <person name="Lindquist E."/>
            <person name="Daum C."/>
            <person name="Ramamoorthy G.K."/>
            <person name="Gryganskyi A."/>
            <person name="Culley D."/>
            <person name="Magnuson J.K."/>
            <person name="James T.Y."/>
            <person name="O'Malley M.A."/>
            <person name="Stajich J.E."/>
            <person name="Spatafora J.W."/>
            <person name="Visel A."/>
            <person name="Grigoriev I.V."/>
        </authorList>
    </citation>
    <scope>NUCLEOTIDE SEQUENCE [LARGE SCALE GENOMIC DNA]</scope>
    <source>
        <strain evidence="3 4">S4</strain>
    </source>
</reference>
<dbReference type="OrthoDB" id="2125018at2759"/>
<comment type="caution">
    <text evidence="3">The sequence shown here is derived from an EMBL/GenBank/DDBJ whole genome shotgun (WGS) entry which is preliminary data.</text>
</comment>
<gene>
    <name evidence="3" type="ORF">BCR32DRAFT_243554</name>
</gene>
<dbReference type="Pfam" id="PF25043">
    <property type="entry name" value="DUF7788"/>
    <property type="match status" value="1"/>
</dbReference>
<dbReference type="Proteomes" id="UP000193944">
    <property type="component" value="Unassembled WGS sequence"/>
</dbReference>
<evidence type="ECO:0000313" key="4">
    <source>
        <dbReference type="Proteomes" id="UP000193944"/>
    </source>
</evidence>
<dbReference type="InterPro" id="IPR056690">
    <property type="entry name" value="DUF7788"/>
</dbReference>
<evidence type="ECO:0000259" key="2">
    <source>
        <dbReference type="Pfam" id="PF25043"/>
    </source>
</evidence>
<feature type="domain" description="DUF2828" evidence="1">
    <location>
        <begin position="9"/>
        <end position="117"/>
    </location>
</feature>
<dbReference type="AlphaFoldDB" id="A0A1Y1XBW4"/>
<dbReference type="Gene3D" id="3.40.50.410">
    <property type="entry name" value="von Willebrand factor, type A domain"/>
    <property type="match status" value="1"/>
</dbReference>
<evidence type="ECO:0000259" key="1">
    <source>
        <dbReference type="Pfam" id="PF11443"/>
    </source>
</evidence>
<dbReference type="PANTHER" id="PTHR31373">
    <property type="entry name" value="OS06G0652100 PROTEIN"/>
    <property type="match status" value="1"/>
</dbReference>
<reference evidence="3 4" key="1">
    <citation type="submission" date="2016-08" db="EMBL/GenBank/DDBJ databases">
        <title>A Parts List for Fungal Cellulosomes Revealed by Comparative Genomics.</title>
        <authorList>
            <consortium name="DOE Joint Genome Institute"/>
            <person name="Haitjema C.H."/>
            <person name="Gilmore S.P."/>
            <person name="Henske J.K."/>
            <person name="Solomon K.V."/>
            <person name="De Groot R."/>
            <person name="Kuo A."/>
            <person name="Mondo S.J."/>
            <person name="Salamov A.A."/>
            <person name="Labutti K."/>
            <person name="Zhao Z."/>
            <person name="Chiniquy J."/>
            <person name="Barry K."/>
            <person name="Brewer H.M."/>
            <person name="Purvine S.O."/>
            <person name="Wright A.T."/>
            <person name="Boxma B."/>
            <person name="Van Alen T."/>
            <person name="Hackstein J.H."/>
            <person name="Baker S.E."/>
            <person name="Grigoriev I.V."/>
            <person name="O'Malley M.A."/>
        </authorList>
    </citation>
    <scope>NUCLEOTIDE SEQUENCE [LARGE SCALE GENOMIC DNA]</scope>
    <source>
        <strain evidence="3 4">S4</strain>
    </source>
</reference>
<dbReference type="InterPro" id="IPR036465">
    <property type="entry name" value="vWFA_dom_sf"/>
</dbReference>
<feature type="domain" description="DUF7788" evidence="2">
    <location>
        <begin position="287"/>
        <end position="475"/>
    </location>
</feature>
<proteinExistence type="predicted"/>
<sequence>MSANNSSHTENDAIGYKITGKELVDINFSISSMRNMDEQDIKEKYIKVFNEEKMLAIKWLFYARDCRNGIGERRIFRICLNYLSKNHPEITKAILEFIPEYGRWDDLLGLLKGNLKDDVFNLIKTQLEKDIENMENKKTISLCAKWMPSINTSSKSTKKLARILIHKFHYDERTYRKLLSQLRSYLKVIEVPMCAKQWDQINYSSVPSRANFIYKKAFIKNDHERRTEYLENLKKGKTKINADVLFPHDIVHKYGINGSYSDKKISIDDTIEELWKALPDYVQRNENTICIIDTSGSMNWCIPDSKITCIEVAYSLGIYFSERVTGKFKDKFITFSSSPELADFSNANNLLEKINIINQQCLCSNTNIEAVFNLILNYAIENNLPQEELPHNILILSDCEFDSIVDFGIYETNKNDLFVNMMKKYESKGYLLPRLAFWNIFSRSSIIPVEIDNMGVLLVNGFSPAIVKMVLSNKTNPFECLLEQLNSERYQPIEDALKDIIKT</sequence>
<dbReference type="EMBL" id="MCFG01000077">
    <property type="protein sequence ID" value="ORX83227.1"/>
    <property type="molecule type" value="Genomic_DNA"/>
</dbReference>
<accession>A0A1Y1XBW4</accession>